<dbReference type="AlphaFoldDB" id="A0A175VFX3"/>
<dbReference type="GO" id="GO:0016747">
    <property type="term" value="F:acyltransferase activity, transferring groups other than amino-acyl groups"/>
    <property type="evidence" value="ECO:0007669"/>
    <property type="project" value="InterPro"/>
</dbReference>
<gene>
    <name evidence="1" type="ORF">LCR_02150</name>
</gene>
<dbReference type="Proteomes" id="UP000078435">
    <property type="component" value="Unassembled WGS sequence"/>
</dbReference>
<dbReference type="InterPro" id="IPR003664">
    <property type="entry name" value="FA_synthesis"/>
</dbReference>
<sequence length="377" mass="39747">MAEHSIAQALRGMADALVGESERPKIAFTALESELPVEVLLEAAKQATEQLIPVIIGPVGLPGYPHLPADDLSSAHRIMEQQLASGEVVGAVTLHYNFPLGVATVAQVYSVATGRQMVLASTTGSSDVRRPAAMVRNAIAGLALADALGIADPSLGILNVDDANAVQRLLTRLSEAGFSLRFASSGRADGGALMRGNDLIRATPDVMVCDTLTGNLLIKLFSAGQSGGTVETLGSGYGIGLGPEQKATIGIISRVSGPATIANALRFCALMTQRQLMTCWQRRWQQACACGIEDILRQDAPPVATKVGPSSEVAPPPKVVLDDEIHGIDILQLDEARLCLWRAGIYAETGMGCTGPVLMVNHQRRADALTHLQSYLN</sequence>
<evidence type="ECO:0000313" key="1">
    <source>
        <dbReference type="EMBL" id="KXU78892.1"/>
    </source>
</evidence>
<reference evidence="1 2" key="1">
    <citation type="submission" date="2016-02" db="EMBL/GenBank/DDBJ databases">
        <title>Draft genome sequence of Aeromonas trota strain 1999lcr isolated from cerebrospinal fluid (CSF).</title>
        <authorList>
            <person name="Dallagassa C.B."/>
            <person name="Prediger K.C."/>
            <person name="Weiss V.A."/>
            <person name="Assis F.E."/>
            <person name="Baura V."/>
            <person name="Cruz L.M."/>
            <person name="Souza E.M."/>
            <person name="Pedrosa F.O."/>
            <person name="Fadel-Picheth C.M."/>
        </authorList>
    </citation>
    <scope>NUCLEOTIDE SEQUENCE [LARGE SCALE GENOMIC DNA]</scope>
    <source>
        <strain evidence="1 2">1999lcr</strain>
    </source>
</reference>
<dbReference type="Gene3D" id="3.40.718.10">
    <property type="entry name" value="Isopropylmalate Dehydrogenase"/>
    <property type="match status" value="1"/>
</dbReference>
<dbReference type="RefSeq" id="WP_026456316.1">
    <property type="nucleotide sequence ID" value="NZ_JMGO02000016.1"/>
</dbReference>
<dbReference type="EMBL" id="JMGO02000016">
    <property type="protein sequence ID" value="KXU78892.1"/>
    <property type="molecule type" value="Genomic_DNA"/>
</dbReference>
<proteinExistence type="predicted"/>
<dbReference type="GO" id="GO:0006633">
    <property type="term" value="P:fatty acid biosynthetic process"/>
    <property type="evidence" value="ECO:0007669"/>
    <property type="project" value="InterPro"/>
</dbReference>
<accession>A0A175VFX3</accession>
<name>A0A175VFX3_AEREN</name>
<dbReference type="SUPFAM" id="SSF53659">
    <property type="entry name" value="Isocitrate/Isopropylmalate dehydrogenase-like"/>
    <property type="match status" value="1"/>
</dbReference>
<dbReference type="Pfam" id="PF02504">
    <property type="entry name" value="FA_synthesis"/>
    <property type="match status" value="1"/>
</dbReference>
<comment type="caution">
    <text evidence="1">The sequence shown here is derived from an EMBL/GenBank/DDBJ whole genome shotgun (WGS) entry which is preliminary data.</text>
</comment>
<evidence type="ECO:0000313" key="2">
    <source>
        <dbReference type="Proteomes" id="UP000078435"/>
    </source>
</evidence>
<protein>
    <submittedName>
        <fullName evidence="1">Glycine reductase</fullName>
    </submittedName>
</protein>
<organism evidence="1 2">
    <name type="scientific">Aeromonas enteropelogenes</name>
    <name type="common">Aeromonas trota</name>
    <dbReference type="NCBI Taxonomy" id="29489"/>
    <lineage>
        <taxon>Bacteria</taxon>
        <taxon>Pseudomonadati</taxon>
        <taxon>Pseudomonadota</taxon>
        <taxon>Gammaproteobacteria</taxon>
        <taxon>Aeromonadales</taxon>
        <taxon>Aeromonadaceae</taxon>
        <taxon>Aeromonas</taxon>
    </lineage>
</organism>
<dbReference type="NCBIfam" id="NF040747">
    <property type="entry name" value="reduct_C_alpha"/>
    <property type="match status" value="1"/>
</dbReference>
<dbReference type="OrthoDB" id="9769886at2"/>